<dbReference type="AlphaFoldDB" id="A0A841EVL0"/>
<accession>A0A841EVL0</accession>
<reference evidence="1 2" key="1">
    <citation type="submission" date="2020-08" db="EMBL/GenBank/DDBJ databases">
        <title>Functional genomics of gut bacteria from endangered species of beetles.</title>
        <authorList>
            <person name="Carlos-Shanley C."/>
        </authorList>
    </citation>
    <scope>NUCLEOTIDE SEQUENCE [LARGE SCALE GENOMIC DNA]</scope>
    <source>
        <strain evidence="1 2">S00070</strain>
    </source>
</reference>
<evidence type="ECO:0000313" key="2">
    <source>
        <dbReference type="Proteomes" id="UP000524404"/>
    </source>
</evidence>
<keyword evidence="2" id="KW-1185">Reference proteome</keyword>
<sequence length="53" mass="6201">MREVYRGINKSGVELFTDCNLLYCAQLLSDYLVYGLKYLINTNSHCYSLILYI</sequence>
<gene>
    <name evidence="1" type="ORF">HNP25_003003</name>
</gene>
<dbReference type="EMBL" id="JACHKT010000022">
    <property type="protein sequence ID" value="MBB6004340.1"/>
    <property type="molecule type" value="Genomic_DNA"/>
</dbReference>
<organism evidence="1 2">
    <name type="scientific">Arcicella rosea</name>
    <dbReference type="NCBI Taxonomy" id="502909"/>
    <lineage>
        <taxon>Bacteria</taxon>
        <taxon>Pseudomonadati</taxon>
        <taxon>Bacteroidota</taxon>
        <taxon>Cytophagia</taxon>
        <taxon>Cytophagales</taxon>
        <taxon>Flectobacillaceae</taxon>
        <taxon>Arcicella</taxon>
    </lineage>
</organism>
<comment type="caution">
    <text evidence="1">The sequence shown here is derived from an EMBL/GenBank/DDBJ whole genome shotgun (WGS) entry which is preliminary data.</text>
</comment>
<dbReference type="Proteomes" id="UP000524404">
    <property type="component" value="Unassembled WGS sequence"/>
</dbReference>
<protein>
    <submittedName>
        <fullName evidence="1">Uncharacterized protein</fullName>
    </submittedName>
</protein>
<evidence type="ECO:0000313" key="1">
    <source>
        <dbReference type="EMBL" id="MBB6004340.1"/>
    </source>
</evidence>
<name>A0A841EVL0_9BACT</name>
<proteinExistence type="predicted"/>